<name>A0A7W6UGJ5_9HYPH</name>
<proteinExistence type="predicted"/>
<evidence type="ECO:0000313" key="1">
    <source>
        <dbReference type="EMBL" id="MBB4437808.1"/>
    </source>
</evidence>
<dbReference type="AlphaFoldDB" id="A0A7W6UGJ5"/>
<dbReference type="EMBL" id="JACIHI010000002">
    <property type="protein sequence ID" value="MBB4437808.1"/>
    <property type="molecule type" value="Genomic_DNA"/>
</dbReference>
<comment type="caution">
    <text evidence="1">The sequence shown here is derived from an EMBL/GenBank/DDBJ whole genome shotgun (WGS) entry which is preliminary data.</text>
</comment>
<accession>A0A7W6UGJ5</accession>
<sequence>MAVRRLAGGSGFRGLMINVDAHCINLDCREILTDLPP</sequence>
<protein>
    <submittedName>
        <fullName evidence="1">Uncharacterized protein</fullName>
    </submittedName>
</protein>
<reference evidence="1 2" key="1">
    <citation type="submission" date="2020-08" db="EMBL/GenBank/DDBJ databases">
        <title>Genomic Encyclopedia of Type Strains, Phase IV (KMG-V): Genome sequencing to study the core and pangenomes of soil and plant-associated prokaryotes.</title>
        <authorList>
            <person name="Whitman W."/>
        </authorList>
    </citation>
    <scope>NUCLEOTIDE SEQUENCE [LARGE SCALE GENOMIC DNA]</scope>
    <source>
        <strain evidence="1 2">SEMIA 414</strain>
    </source>
</reference>
<dbReference type="Proteomes" id="UP000533724">
    <property type="component" value="Unassembled WGS sequence"/>
</dbReference>
<organism evidence="1 2">
    <name type="scientific">Rhizobium esperanzae</name>
    <dbReference type="NCBI Taxonomy" id="1967781"/>
    <lineage>
        <taxon>Bacteria</taxon>
        <taxon>Pseudomonadati</taxon>
        <taxon>Pseudomonadota</taxon>
        <taxon>Alphaproteobacteria</taxon>
        <taxon>Hyphomicrobiales</taxon>
        <taxon>Rhizobiaceae</taxon>
        <taxon>Rhizobium/Agrobacterium group</taxon>
        <taxon>Rhizobium</taxon>
    </lineage>
</organism>
<evidence type="ECO:0000313" key="2">
    <source>
        <dbReference type="Proteomes" id="UP000533724"/>
    </source>
</evidence>
<gene>
    <name evidence="1" type="ORF">GGE15_001057</name>
</gene>